<evidence type="ECO:0000259" key="1">
    <source>
        <dbReference type="Pfam" id="PF12697"/>
    </source>
</evidence>
<sequence>MSAATKHPVLFVTGAFVSNSCWDEWNTYFQSKGYTTIAPAWPFKEGSPESLRNKQPHDIELATLTLKEVIDHYASYANKFTEKPIIIGHSLGGMMTQVLVNRGYAAAGVAIHSIPTLGVFPYEFSFLKAGWKSLGVFTSLKKTYLMSFKDWQYAFVNGMPLDEQYDAYEKYTIPESKTVARGGLTSAASVDYDKPHVPLLFTSGSEDTITPVHLNVRNFNRYKKNGSVLEYKEFPGRNHFVLGQSTWKEDADYILDWLDRRLN</sequence>
<dbReference type="RefSeq" id="WP_039138889.1">
    <property type="nucleotide sequence ID" value="NZ_JSVC01000009.1"/>
</dbReference>
<dbReference type="SUPFAM" id="SSF53474">
    <property type="entry name" value="alpha/beta-Hydrolases"/>
    <property type="match status" value="1"/>
</dbReference>
<dbReference type="InterPro" id="IPR050228">
    <property type="entry name" value="Carboxylesterase_BioH"/>
</dbReference>
<dbReference type="OrthoDB" id="9814966at2"/>
<dbReference type="InterPro" id="IPR029058">
    <property type="entry name" value="AB_hydrolase_fold"/>
</dbReference>
<protein>
    <recommendedName>
        <fullName evidence="1">AB hydrolase-1 domain-containing protein</fullName>
    </recommendedName>
</protein>
<dbReference type="InterPro" id="IPR000073">
    <property type="entry name" value="AB_hydrolase_1"/>
</dbReference>
<dbReference type="EMBL" id="JSVC01000009">
    <property type="protein sequence ID" value="KIC94888.1"/>
    <property type="molecule type" value="Genomic_DNA"/>
</dbReference>
<keyword evidence="3" id="KW-1185">Reference proteome</keyword>
<dbReference type="AlphaFoldDB" id="A0A0C1LHP4"/>
<dbReference type="STRING" id="1349421.OI18_08225"/>
<dbReference type="Proteomes" id="UP000031408">
    <property type="component" value="Unassembled WGS sequence"/>
</dbReference>
<accession>A0A0C1LHP4</accession>
<dbReference type="PANTHER" id="PTHR43194">
    <property type="entry name" value="HYDROLASE ALPHA/BETA FOLD FAMILY"/>
    <property type="match status" value="1"/>
</dbReference>
<dbReference type="PANTHER" id="PTHR43194:SF2">
    <property type="entry name" value="PEROXISOMAL MEMBRANE PROTEIN LPX1"/>
    <property type="match status" value="1"/>
</dbReference>
<proteinExistence type="predicted"/>
<name>A0A0C1LHP4_9BACT</name>
<feature type="domain" description="AB hydrolase-1" evidence="1">
    <location>
        <begin position="9"/>
        <end position="243"/>
    </location>
</feature>
<evidence type="ECO:0000313" key="3">
    <source>
        <dbReference type="Proteomes" id="UP000031408"/>
    </source>
</evidence>
<organism evidence="2 3">
    <name type="scientific">Flavihumibacter solisilvae</name>
    <dbReference type="NCBI Taxonomy" id="1349421"/>
    <lineage>
        <taxon>Bacteria</taxon>
        <taxon>Pseudomonadati</taxon>
        <taxon>Bacteroidota</taxon>
        <taxon>Chitinophagia</taxon>
        <taxon>Chitinophagales</taxon>
        <taxon>Chitinophagaceae</taxon>
        <taxon>Flavihumibacter</taxon>
    </lineage>
</organism>
<dbReference type="Pfam" id="PF12697">
    <property type="entry name" value="Abhydrolase_6"/>
    <property type="match status" value="1"/>
</dbReference>
<reference evidence="2 3" key="1">
    <citation type="submission" date="2014-11" db="EMBL/GenBank/DDBJ databases">
        <title>Genome sequence of Flavihumibacter solisilvae 3-3.</title>
        <authorList>
            <person name="Zhou G."/>
            <person name="Li M."/>
            <person name="Wang G."/>
        </authorList>
    </citation>
    <scope>NUCLEOTIDE SEQUENCE [LARGE SCALE GENOMIC DNA]</scope>
    <source>
        <strain evidence="2 3">3-3</strain>
    </source>
</reference>
<comment type="caution">
    <text evidence="2">The sequence shown here is derived from an EMBL/GenBank/DDBJ whole genome shotgun (WGS) entry which is preliminary data.</text>
</comment>
<evidence type="ECO:0000313" key="2">
    <source>
        <dbReference type="EMBL" id="KIC94888.1"/>
    </source>
</evidence>
<dbReference type="Gene3D" id="3.40.50.1820">
    <property type="entry name" value="alpha/beta hydrolase"/>
    <property type="match status" value="1"/>
</dbReference>
<gene>
    <name evidence="2" type="ORF">OI18_08225</name>
</gene>